<dbReference type="InterPro" id="IPR055378">
    <property type="entry name" value="GH3_C"/>
</dbReference>
<dbReference type="OrthoDB" id="5678283at2"/>
<dbReference type="GO" id="GO:0005737">
    <property type="term" value="C:cytoplasm"/>
    <property type="evidence" value="ECO:0007669"/>
    <property type="project" value="TreeGrafter"/>
</dbReference>
<dbReference type="InterPro" id="IPR020845">
    <property type="entry name" value="AMP-binding_CS"/>
</dbReference>
<name>A0A1M6A1J1_9FLAO</name>
<evidence type="ECO:0000313" key="3">
    <source>
        <dbReference type="EMBL" id="SHI30381.1"/>
    </source>
</evidence>
<sequence length="501" mass="56663">MSLKSFAAKIFAKNIARKTQKWVQDPIATQDKVFAALVAAAKDTNFGKDHGFSEITSHADFVKQVPIRDYEALKGYVEKVIAGEKDILWPGKPAYFAKTSGTTSGAKYIPITHESIKYQIEASRNAILNYIHETGQADFVDGKMIFLQGSPEMQEKNGIKLGRLSGISAHYVPNYLQKNRLPSWETNCIEDWDTKVNEIVKETKDQNMTVIAGIPSWVQMYFEKLQAATDKKVGELFKDFQLFIYGGVNYEPYRAKFENLIGRRVDSIELFPASEGFFAYQNSQKEKGMLLLLNSGIFYEFIKADEFFSDNPERLTIKDVELGVNYVMIISTNAGLWAYNLGDTVQFTSLKPYKIIVSGRIKHFISAFGEHVIGKEVEEAMQQAIVATDARINEFTVAPQITPEGQELPYHEWLVEFEKLPSDMAKFSGLLDAAMQQQNSYYHDLLTGKILQPLKVTPIKKDGFQAYMQSIGKLGGQNKVQRLSNDRKLAEALLKINDQEQ</sequence>
<accession>A0A1M6A1J1</accession>
<organism evidence="3 4">
    <name type="scientific">Arenibacter nanhaiticus</name>
    <dbReference type="NCBI Taxonomy" id="558155"/>
    <lineage>
        <taxon>Bacteria</taxon>
        <taxon>Pseudomonadati</taxon>
        <taxon>Bacteroidota</taxon>
        <taxon>Flavobacteriia</taxon>
        <taxon>Flavobacteriales</taxon>
        <taxon>Flavobacteriaceae</taxon>
        <taxon>Arenibacter</taxon>
    </lineage>
</organism>
<dbReference type="AlphaFoldDB" id="A0A1M6A1J1"/>
<evidence type="ECO:0000259" key="1">
    <source>
        <dbReference type="Pfam" id="PF23571"/>
    </source>
</evidence>
<feature type="domain" description="GH3 middle" evidence="1">
    <location>
        <begin position="291"/>
        <end position="350"/>
    </location>
</feature>
<dbReference type="Pfam" id="PF03321">
    <property type="entry name" value="GH3"/>
    <property type="match status" value="1"/>
</dbReference>
<keyword evidence="4" id="KW-1185">Reference proteome</keyword>
<gene>
    <name evidence="3" type="ORF">SAMN04487911_10136</name>
</gene>
<dbReference type="InterPro" id="IPR055377">
    <property type="entry name" value="GH3_M"/>
</dbReference>
<protein>
    <submittedName>
        <fullName evidence="3">GH3 auxin-responsive promoter</fullName>
    </submittedName>
</protein>
<evidence type="ECO:0000313" key="4">
    <source>
        <dbReference type="Proteomes" id="UP000184231"/>
    </source>
</evidence>
<proteinExistence type="predicted"/>
<dbReference type="PANTHER" id="PTHR31901">
    <property type="entry name" value="GH3 DOMAIN-CONTAINING PROTEIN"/>
    <property type="match status" value="1"/>
</dbReference>
<dbReference type="RefSeq" id="WP_072762620.1">
    <property type="nucleotide sequence ID" value="NZ_FQYX01000001.1"/>
</dbReference>
<dbReference type="InterPro" id="IPR004993">
    <property type="entry name" value="GH3"/>
</dbReference>
<dbReference type="Proteomes" id="UP000184231">
    <property type="component" value="Unassembled WGS sequence"/>
</dbReference>
<dbReference type="EMBL" id="FQYX01000001">
    <property type="protein sequence ID" value="SHI30381.1"/>
    <property type="molecule type" value="Genomic_DNA"/>
</dbReference>
<dbReference type="Pfam" id="PF23572">
    <property type="entry name" value="GH3_C"/>
    <property type="match status" value="1"/>
</dbReference>
<dbReference type="PANTHER" id="PTHR31901:SF9">
    <property type="entry name" value="GH3 DOMAIN-CONTAINING PROTEIN"/>
    <property type="match status" value="1"/>
</dbReference>
<reference evidence="3 4" key="1">
    <citation type="submission" date="2016-11" db="EMBL/GenBank/DDBJ databases">
        <authorList>
            <person name="Jaros S."/>
            <person name="Januszkiewicz K."/>
            <person name="Wedrychowicz H."/>
        </authorList>
    </citation>
    <scope>NUCLEOTIDE SEQUENCE [LARGE SCALE GENOMIC DNA]</scope>
    <source>
        <strain evidence="3 4">CGMCC 1.8863</strain>
    </source>
</reference>
<dbReference type="PROSITE" id="PS00455">
    <property type="entry name" value="AMP_BINDING"/>
    <property type="match status" value="1"/>
</dbReference>
<dbReference type="SUPFAM" id="SSF56801">
    <property type="entry name" value="Acetyl-CoA synthetase-like"/>
    <property type="match status" value="1"/>
</dbReference>
<dbReference type="STRING" id="558155.SAMN04487911_10136"/>
<dbReference type="Pfam" id="PF23571">
    <property type="entry name" value="GH3_M"/>
    <property type="match status" value="1"/>
</dbReference>
<feature type="domain" description="GH3 C-terminal" evidence="2">
    <location>
        <begin position="376"/>
        <end position="488"/>
    </location>
</feature>
<dbReference type="GO" id="GO:0016881">
    <property type="term" value="F:acid-amino acid ligase activity"/>
    <property type="evidence" value="ECO:0007669"/>
    <property type="project" value="TreeGrafter"/>
</dbReference>
<evidence type="ECO:0000259" key="2">
    <source>
        <dbReference type="Pfam" id="PF23572"/>
    </source>
</evidence>